<protein>
    <submittedName>
        <fullName evidence="1">Uncharacterized protein</fullName>
    </submittedName>
</protein>
<dbReference type="Proteomes" id="UP001141253">
    <property type="component" value="Chromosome 5"/>
</dbReference>
<evidence type="ECO:0000313" key="1">
    <source>
        <dbReference type="EMBL" id="KAJ6399394.1"/>
    </source>
</evidence>
<sequence length="84" mass="10224">MAYHFRLDFNLIEGFAVVDTNDTADHFRYYDHVAKVSPHWFWFLTRWSVPFLFKKSQKSFKEAFISILQRLLRTYQEKWSADIA</sequence>
<accession>A0ABQ9CI45</accession>
<gene>
    <name evidence="1" type="ORF">OIU77_020023</name>
</gene>
<evidence type="ECO:0000313" key="2">
    <source>
        <dbReference type="Proteomes" id="UP001141253"/>
    </source>
</evidence>
<comment type="caution">
    <text evidence="1">The sequence shown here is derived from an EMBL/GenBank/DDBJ whole genome shotgun (WGS) entry which is preliminary data.</text>
</comment>
<name>A0ABQ9CI45_9ROSI</name>
<reference evidence="1" key="2">
    <citation type="journal article" date="2023" name="Int. J. Mol. Sci.">
        <title>De Novo Assembly and Annotation of 11 Diverse Shrub Willow (Salix) Genomes Reveals Novel Gene Organization in Sex-Linked Regions.</title>
        <authorList>
            <person name="Hyden B."/>
            <person name="Feng K."/>
            <person name="Yates T.B."/>
            <person name="Jawdy S."/>
            <person name="Cereghino C."/>
            <person name="Smart L.B."/>
            <person name="Muchero W."/>
        </authorList>
    </citation>
    <scope>NUCLEOTIDE SEQUENCE</scope>
    <source>
        <tissue evidence="1">Shoot tip</tissue>
    </source>
</reference>
<proteinExistence type="predicted"/>
<dbReference type="EMBL" id="JAPFFI010000003">
    <property type="protein sequence ID" value="KAJ6399394.1"/>
    <property type="molecule type" value="Genomic_DNA"/>
</dbReference>
<organism evidence="1 2">
    <name type="scientific">Salix suchowensis</name>
    <dbReference type="NCBI Taxonomy" id="1278906"/>
    <lineage>
        <taxon>Eukaryota</taxon>
        <taxon>Viridiplantae</taxon>
        <taxon>Streptophyta</taxon>
        <taxon>Embryophyta</taxon>
        <taxon>Tracheophyta</taxon>
        <taxon>Spermatophyta</taxon>
        <taxon>Magnoliopsida</taxon>
        <taxon>eudicotyledons</taxon>
        <taxon>Gunneridae</taxon>
        <taxon>Pentapetalae</taxon>
        <taxon>rosids</taxon>
        <taxon>fabids</taxon>
        <taxon>Malpighiales</taxon>
        <taxon>Salicaceae</taxon>
        <taxon>Saliceae</taxon>
        <taxon>Salix</taxon>
    </lineage>
</organism>
<keyword evidence="2" id="KW-1185">Reference proteome</keyword>
<reference evidence="1" key="1">
    <citation type="submission" date="2022-10" db="EMBL/GenBank/DDBJ databases">
        <authorList>
            <person name="Hyden B.L."/>
            <person name="Feng K."/>
            <person name="Yates T."/>
            <person name="Jawdy S."/>
            <person name="Smart L.B."/>
            <person name="Muchero W."/>
        </authorList>
    </citation>
    <scope>NUCLEOTIDE SEQUENCE</scope>
    <source>
        <tissue evidence="1">Shoot tip</tissue>
    </source>
</reference>